<reference evidence="18 19" key="1">
    <citation type="submission" date="2013-09" db="EMBL/GenBank/DDBJ databases">
        <title>Genome sequencing of Phaeobacter antarcticus sp. nov. SM1211.</title>
        <authorList>
            <person name="Zhang X.-Y."/>
            <person name="Liu C."/>
            <person name="Chen X.-L."/>
            <person name="Xie B.-B."/>
            <person name="Qin Q.-L."/>
            <person name="Rong J.-C."/>
            <person name="Zhang Y.-Z."/>
        </authorList>
    </citation>
    <scope>NUCLEOTIDE SEQUENCE [LARGE SCALE GENOMIC DNA]</scope>
    <source>
        <strain evidence="18 19">SM1211</strain>
    </source>
</reference>
<evidence type="ECO:0000256" key="6">
    <source>
        <dbReference type="ARBA" id="ARBA00022630"/>
    </source>
</evidence>
<evidence type="ECO:0000256" key="5">
    <source>
        <dbReference type="ARBA" id="ARBA00022606"/>
    </source>
</evidence>
<keyword evidence="11" id="KW-0418">Kinase</keyword>
<keyword evidence="3" id="KW-0600">Photoreceptor protein</keyword>
<feature type="domain" description="PAS" evidence="16">
    <location>
        <begin position="51"/>
        <end position="87"/>
    </location>
</feature>
<evidence type="ECO:0000256" key="4">
    <source>
        <dbReference type="ARBA" id="ARBA00022553"/>
    </source>
</evidence>
<dbReference type="InterPro" id="IPR000700">
    <property type="entry name" value="PAS-assoc_C"/>
</dbReference>
<gene>
    <name evidence="18" type="ORF">P775_26780</name>
</gene>
<evidence type="ECO:0000256" key="10">
    <source>
        <dbReference type="ARBA" id="ARBA00022741"/>
    </source>
</evidence>
<dbReference type="GO" id="GO:0004673">
    <property type="term" value="F:protein histidine kinase activity"/>
    <property type="evidence" value="ECO:0007669"/>
    <property type="project" value="UniProtKB-EC"/>
</dbReference>
<dbReference type="SUPFAM" id="SSF55785">
    <property type="entry name" value="PYP-like sensor domain (PAS domain)"/>
    <property type="match status" value="1"/>
</dbReference>
<evidence type="ECO:0000313" key="19">
    <source>
        <dbReference type="Proteomes" id="UP000231259"/>
    </source>
</evidence>
<comment type="catalytic activity">
    <reaction evidence="1">
        <text>ATP + protein L-histidine = ADP + protein N-phospho-L-histidine.</text>
        <dbReference type="EC" id="2.7.13.3"/>
    </reaction>
</comment>
<dbReference type="PROSITE" id="PS50113">
    <property type="entry name" value="PAC"/>
    <property type="match status" value="1"/>
</dbReference>
<evidence type="ECO:0000256" key="8">
    <source>
        <dbReference type="ARBA" id="ARBA00022679"/>
    </source>
</evidence>
<keyword evidence="14" id="KW-0843">Virulence</keyword>
<evidence type="ECO:0000313" key="18">
    <source>
        <dbReference type="EMBL" id="PIL14313.1"/>
    </source>
</evidence>
<keyword evidence="8" id="KW-0808">Transferase</keyword>
<evidence type="ECO:0000256" key="9">
    <source>
        <dbReference type="ARBA" id="ARBA00022737"/>
    </source>
</evidence>
<protein>
    <recommendedName>
        <fullName evidence="2">histidine kinase</fullName>
        <ecNumber evidence="2">2.7.13.3</ecNumber>
    </recommendedName>
</protein>
<evidence type="ECO:0000256" key="3">
    <source>
        <dbReference type="ARBA" id="ARBA00022543"/>
    </source>
</evidence>
<keyword evidence="6" id="KW-0285">Flavoprotein</keyword>
<keyword evidence="19" id="KW-1185">Reference proteome</keyword>
<dbReference type="CDD" id="cd00130">
    <property type="entry name" value="PAS"/>
    <property type="match status" value="1"/>
</dbReference>
<proteinExistence type="predicted"/>
<keyword evidence="10" id="KW-0547">Nucleotide-binding</keyword>
<dbReference type="Pfam" id="PF13426">
    <property type="entry name" value="PAS_9"/>
    <property type="match status" value="1"/>
</dbReference>
<dbReference type="Pfam" id="PF07536">
    <property type="entry name" value="HWE_HK"/>
    <property type="match status" value="1"/>
</dbReference>
<dbReference type="InterPro" id="IPR011102">
    <property type="entry name" value="Sig_transdc_His_kinase_HWE"/>
</dbReference>
<dbReference type="GO" id="GO:0005524">
    <property type="term" value="F:ATP binding"/>
    <property type="evidence" value="ECO:0007669"/>
    <property type="project" value="UniProtKB-KW"/>
</dbReference>
<organism evidence="18 19">
    <name type="scientific">Puniceibacterium antarcticum</name>
    <dbReference type="NCBI Taxonomy" id="1206336"/>
    <lineage>
        <taxon>Bacteria</taxon>
        <taxon>Pseudomonadati</taxon>
        <taxon>Pseudomonadota</taxon>
        <taxon>Alphaproteobacteria</taxon>
        <taxon>Rhodobacterales</taxon>
        <taxon>Paracoccaceae</taxon>
        <taxon>Puniceibacterium</taxon>
    </lineage>
</organism>
<dbReference type="NCBIfam" id="TIGR00229">
    <property type="entry name" value="sensory_box"/>
    <property type="match status" value="1"/>
</dbReference>
<evidence type="ECO:0000256" key="1">
    <source>
        <dbReference type="ARBA" id="ARBA00000085"/>
    </source>
</evidence>
<dbReference type="InterPro" id="IPR035965">
    <property type="entry name" value="PAS-like_dom_sf"/>
</dbReference>
<dbReference type="GO" id="GO:0009881">
    <property type="term" value="F:photoreceptor activity"/>
    <property type="evidence" value="ECO:0007669"/>
    <property type="project" value="UniProtKB-KW"/>
</dbReference>
<evidence type="ECO:0000256" key="12">
    <source>
        <dbReference type="ARBA" id="ARBA00022840"/>
    </source>
</evidence>
<keyword evidence="4" id="KW-0597">Phosphoprotein</keyword>
<dbReference type="Proteomes" id="UP000231259">
    <property type="component" value="Unassembled WGS sequence"/>
</dbReference>
<dbReference type="EC" id="2.7.13.3" evidence="2"/>
<dbReference type="EMBL" id="AWWI01000181">
    <property type="protein sequence ID" value="PIL14313.1"/>
    <property type="molecule type" value="Genomic_DNA"/>
</dbReference>
<evidence type="ECO:0000256" key="14">
    <source>
        <dbReference type="ARBA" id="ARBA00023026"/>
    </source>
</evidence>
<dbReference type="InterPro" id="IPR036890">
    <property type="entry name" value="HATPase_C_sf"/>
</dbReference>
<sequence>MPNHDSKSKDQKSAEGKVEGFQDDLGPFVVAAETTRMAMVFADACETDHPIIFANDAFLELTGYIREDVLGQSFNFFMAHVDDEEALALIREAFEGLSEVDFEIHYRRKDGSKFWATLFVSPVRNDDGDIIQYFASFVDLTSYKNEQAHSRMLIDELSHRVKNTLATVQSIVSQAARANADPKEMRKAVESRLFALSRSHDLLSREKWHSAGLLDVLRDALEPFGGLDERSGRVAISGENIRFAPKAALALGIAFNELATNAIKYGAFSNEYGSIRIEWSVESSPTGRRLVLIWTEKEGPVVTSPLRKGFGSHVLERGLAHELDGTVQLDYRTEGVVCTMKIPAPVSDHE</sequence>
<keyword evidence="7" id="KW-0288">FMN</keyword>
<dbReference type="RefSeq" id="WP_099913623.1">
    <property type="nucleotide sequence ID" value="NZ_AWWI01000181.1"/>
</dbReference>
<keyword evidence="13" id="KW-0157">Chromophore</keyword>
<keyword evidence="9" id="KW-0677">Repeat</keyword>
<evidence type="ECO:0000259" key="17">
    <source>
        <dbReference type="PROSITE" id="PS50113"/>
    </source>
</evidence>
<dbReference type="PANTHER" id="PTHR41523:SF7">
    <property type="entry name" value="HISTIDINE KINASE"/>
    <property type="match status" value="1"/>
</dbReference>
<dbReference type="SMART" id="SM00086">
    <property type="entry name" value="PAC"/>
    <property type="match status" value="1"/>
</dbReference>
<keyword evidence="15" id="KW-0675">Receptor</keyword>
<accession>A0A2G8QYF0</accession>
<dbReference type="InterPro" id="IPR000014">
    <property type="entry name" value="PAS"/>
</dbReference>
<evidence type="ECO:0000256" key="15">
    <source>
        <dbReference type="ARBA" id="ARBA00023170"/>
    </source>
</evidence>
<feature type="domain" description="PAC" evidence="17">
    <location>
        <begin position="100"/>
        <end position="152"/>
    </location>
</feature>
<name>A0A2G8QYF0_9RHOB</name>
<evidence type="ECO:0000259" key="16">
    <source>
        <dbReference type="PROSITE" id="PS50112"/>
    </source>
</evidence>
<keyword evidence="12" id="KW-0067">ATP-binding</keyword>
<evidence type="ECO:0000256" key="13">
    <source>
        <dbReference type="ARBA" id="ARBA00022991"/>
    </source>
</evidence>
<dbReference type="SMART" id="SM00911">
    <property type="entry name" value="HWE_HK"/>
    <property type="match status" value="1"/>
</dbReference>
<comment type="caution">
    <text evidence="18">The sequence shown here is derived from an EMBL/GenBank/DDBJ whole genome shotgun (WGS) entry which is preliminary data.</text>
</comment>
<dbReference type="PROSITE" id="PS50112">
    <property type="entry name" value="PAS"/>
    <property type="match status" value="1"/>
</dbReference>
<dbReference type="SMART" id="SM00091">
    <property type="entry name" value="PAS"/>
    <property type="match status" value="1"/>
</dbReference>
<dbReference type="Gene3D" id="3.30.450.20">
    <property type="entry name" value="PAS domain"/>
    <property type="match status" value="1"/>
</dbReference>
<evidence type="ECO:0000256" key="2">
    <source>
        <dbReference type="ARBA" id="ARBA00012438"/>
    </source>
</evidence>
<dbReference type="PANTHER" id="PTHR41523">
    <property type="entry name" value="TWO-COMPONENT SYSTEM SENSOR PROTEIN"/>
    <property type="match status" value="1"/>
</dbReference>
<dbReference type="OrthoDB" id="489241at2"/>
<keyword evidence="5" id="KW-0716">Sensory transduction</keyword>
<dbReference type="InterPro" id="IPR001610">
    <property type="entry name" value="PAC"/>
</dbReference>
<evidence type="ECO:0000256" key="7">
    <source>
        <dbReference type="ARBA" id="ARBA00022643"/>
    </source>
</evidence>
<dbReference type="Gene3D" id="3.30.565.10">
    <property type="entry name" value="Histidine kinase-like ATPase, C-terminal domain"/>
    <property type="match status" value="1"/>
</dbReference>
<evidence type="ECO:0000256" key="11">
    <source>
        <dbReference type="ARBA" id="ARBA00022777"/>
    </source>
</evidence>
<dbReference type="AlphaFoldDB" id="A0A2G8QYF0"/>